<proteinExistence type="predicted"/>
<evidence type="ECO:0000313" key="2">
    <source>
        <dbReference type="EMBL" id="KAJ0194475.1"/>
    </source>
</evidence>
<dbReference type="Proteomes" id="UP000235145">
    <property type="component" value="Unassembled WGS sequence"/>
</dbReference>
<evidence type="ECO:0000259" key="1">
    <source>
        <dbReference type="Pfam" id="PF13966"/>
    </source>
</evidence>
<comment type="caution">
    <text evidence="2">The sequence shown here is derived from an EMBL/GenBank/DDBJ whole genome shotgun (WGS) entry which is preliminary data.</text>
</comment>
<organism evidence="2 3">
    <name type="scientific">Lactuca sativa</name>
    <name type="common">Garden lettuce</name>
    <dbReference type="NCBI Taxonomy" id="4236"/>
    <lineage>
        <taxon>Eukaryota</taxon>
        <taxon>Viridiplantae</taxon>
        <taxon>Streptophyta</taxon>
        <taxon>Embryophyta</taxon>
        <taxon>Tracheophyta</taxon>
        <taxon>Spermatophyta</taxon>
        <taxon>Magnoliopsida</taxon>
        <taxon>eudicotyledons</taxon>
        <taxon>Gunneridae</taxon>
        <taxon>Pentapetalae</taxon>
        <taxon>asterids</taxon>
        <taxon>campanulids</taxon>
        <taxon>Asterales</taxon>
        <taxon>Asteraceae</taxon>
        <taxon>Cichorioideae</taxon>
        <taxon>Cichorieae</taxon>
        <taxon>Lactucinae</taxon>
        <taxon>Lactuca</taxon>
    </lineage>
</organism>
<feature type="domain" description="Reverse transcriptase zinc-binding" evidence="1">
    <location>
        <begin position="49"/>
        <end position="119"/>
    </location>
</feature>
<dbReference type="AlphaFoldDB" id="A0A9R1UX94"/>
<accession>A0A9R1UX94</accession>
<protein>
    <recommendedName>
        <fullName evidence="1">Reverse transcriptase zinc-binding domain-containing protein</fullName>
    </recommendedName>
</protein>
<reference evidence="2 3" key="1">
    <citation type="journal article" date="2017" name="Nat. Commun.">
        <title>Genome assembly with in vitro proximity ligation data and whole-genome triplication in lettuce.</title>
        <authorList>
            <person name="Reyes-Chin-Wo S."/>
            <person name="Wang Z."/>
            <person name="Yang X."/>
            <person name="Kozik A."/>
            <person name="Arikit S."/>
            <person name="Song C."/>
            <person name="Xia L."/>
            <person name="Froenicke L."/>
            <person name="Lavelle D.O."/>
            <person name="Truco M.J."/>
            <person name="Xia R."/>
            <person name="Zhu S."/>
            <person name="Xu C."/>
            <person name="Xu H."/>
            <person name="Xu X."/>
            <person name="Cox K."/>
            <person name="Korf I."/>
            <person name="Meyers B.C."/>
            <person name="Michelmore R.W."/>
        </authorList>
    </citation>
    <scope>NUCLEOTIDE SEQUENCE [LARGE SCALE GENOMIC DNA]</scope>
    <source>
        <strain evidence="3">cv. Salinas</strain>
        <tissue evidence="2">Seedlings</tissue>
    </source>
</reference>
<sequence length="180" mass="20388">MNRMHYGDSGLISNVATSHGLDRWISLLSGDGVFHVRELRCLIDSKITSPMVNPTVWFHIPPVKVICFVWRACIDRIPTMMALSKRGVRVETNSCHLCSSGVDDTDHLFMGCSFAGDIWNWLCHWCARNEKVFRSTCANAPKVVDNILALIRTFDPTFGKFTRRIPVVSNLANLVFDPYK</sequence>
<keyword evidence="3" id="KW-1185">Reference proteome</keyword>
<dbReference type="InterPro" id="IPR026960">
    <property type="entry name" value="RVT-Znf"/>
</dbReference>
<dbReference type="EMBL" id="NBSK02000008">
    <property type="protein sequence ID" value="KAJ0194475.1"/>
    <property type="molecule type" value="Genomic_DNA"/>
</dbReference>
<gene>
    <name evidence="2" type="ORF">LSAT_V11C800390950</name>
</gene>
<evidence type="ECO:0000313" key="3">
    <source>
        <dbReference type="Proteomes" id="UP000235145"/>
    </source>
</evidence>
<name>A0A9R1UX94_LACSA</name>
<dbReference type="Pfam" id="PF13966">
    <property type="entry name" value="zf-RVT"/>
    <property type="match status" value="1"/>
</dbReference>